<protein>
    <submittedName>
        <fullName evidence="2">Uncharacterized protein</fullName>
    </submittedName>
</protein>
<keyword evidence="1" id="KW-0175">Coiled coil</keyword>
<reference evidence="2" key="1">
    <citation type="journal article" date="2014" name="Front. Microbiol.">
        <title>High frequency of phylogenetically diverse reductive dehalogenase-homologous genes in deep subseafloor sedimentary metagenomes.</title>
        <authorList>
            <person name="Kawai M."/>
            <person name="Futagami T."/>
            <person name="Toyoda A."/>
            <person name="Takaki Y."/>
            <person name="Nishi S."/>
            <person name="Hori S."/>
            <person name="Arai W."/>
            <person name="Tsubouchi T."/>
            <person name="Morono Y."/>
            <person name="Uchiyama I."/>
            <person name="Ito T."/>
            <person name="Fujiyama A."/>
            <person name="Inagaki F."/>
            <person name="Takami H."/>
        </authorList>
    </citation>
    <scope>NUCLEOTIDE SEQUENCE</scope>
    <source>
        <strain evidence="2">Expedition CK06-06</strain>
    </source>
</reference>
<dbReference type="EMBL" id="BARU01010405">
    <property type="protein sequence ID" value="GAH32712.1"/>
    <property type="molecule type" value="Genomic_DNA"/>
</dbReference>
<sequence>RKVLKKMRKQSIVFDEDTSRIIAWVFHKKFYSKFKGRNQYYLVHIYYKSAKWHLAFGKAKEELAKLYEQWDSKDKALWIQNAQKYLNNEVMDEIENLEKPTDKNIVEIVVVEQMNTMASMIFGLDEKLQKEREELIQKEKKLRGMIENVE</sequence>
<comment type="caution">
    <text evidence="2">The sequence shown here is derived from an EMBL/GenBank/DDBJ whole genome shotgun (WGS) entry which is preliminary data.</text>
</comment>
<dbReference type="AlphaFoldDB" id="X1EJD3"/>
<accession>X1EJD3</accession>
<evidence type="ECO:0000256" key="1">
    <source>
        <dbReference type="SAM" id="Coils"/>
    </source>
</evidence>
<feature type="non-terminal residue" evidence="2">
    <location>
        <position position="1"/>
    </location>
</feature>
<gene>
    <name evidence="2" type="ORF">S03H2_19848</name>
</gene>
<organism evidence="2">
    <name type="scientific">marine sediment metagenome</name>
    <dbReference type="NCBI Taxonomy" id="412755"/>
    <lineage>
        <taxon>unclassified sequences</taxon>
        <taxon>metagenomes</taxon>
        <taxon>ecological metagenomes</taxon>
    </lineage>
</organism>
<evidence type="ECO:0000313" key="2">
    <source>
        <dbReference type="EMBL" id="GAH32712.1"/>
    </source>
</evidence>
<proteinExistence type="predicted"/>
<name>X1EJD3_9ZZZZ</name>
<feature type="coiled-coil region" evidence="1">
    <location>
        <begin position="121"/>
        <end position="148"/>
    </location>
</feature>